<reference evidence="2 3" key="1">
    <citation type="journal article" date="2018" name="Genome Biol. Evol.">
        <title>The Genome Sequence of "Candidatus Fokinia solitaria": Insights on Reductive Evolution in Rickettsiales.</title>
        <authorList>
            <person name="Floriano A.M."/>
            <person name="Castelli M."/>
            <person name="Krenek S."/>
            <person name="Berendonk T.U."/>
            <person name="Bazzocchi C."/>
            <person name="Petroni G."/>
            <person name="Sassera D."/>
        </authorList>
    </citation>
    <scope>NUCLEOTIDE SEQUENCE [LARGE SCALE GENOMIC DNA]</scope>
    <source>
        <strain evidence="2">Rio ETE_ALG 3VII</strain>
    </source>
</reference>
<name>A0A2U8BRB5_9RICK</name>
<keyword evidence="1" id="KW-1133">Transmembrane helix</keyword>
<organism evidence="2 3">
    <name type="scientific">Candidatus Fokinia solitaria</name>
    <dbReference type="NCBI Taxonomy" id="1802984"/>
    <lineage>
        <taxon>Bacteria</taxon>
        <taxon>Pseudomonadati</taxon>
        <taxon>Pseudomonadota</taxon>
        <taxon>Alphaproteobacteria</taxon>
        <taxon>Rickettsiales</taxon>
        <taxon>Candidatus Midichloriaceae</taxon>
        <taxon>Candidatus Fokinia</taxon>
    </lineage>
</organism>
<dbReference type="KEGG" id="fso:Fsol_00068"/>
<proteinExistence type="predicted"/>
<evidence type="ECO:0000256" key="1">
    <source>
        <dbReference type="SAM" id="Phobius"/>
    </source>
</evidence>
<accession>A0A2U8BRB5</accession>
<keyword evidence="1" id="KW-0472">Membrane</keyword>
<protein>
    <submittedName>
        <fullName evidence="2">Uncharacterized protein</fullName>
    </submittedName>
</protein>
<dbReference type="Proteomes" id="UP000244519">
    <property type="component" value="Chromosome"/>
</dbReference>
<evidence type="ECO:0000313" key="3">
    <source>
        <dbReference type="Proteomes" id="UP000244519"/>
    </source>
</evidence>
<dbReference type="EMBL" id="CP025989">
    <property type="protein sequence ID" value="AWD32881.1"/>
    <property type="molecule type" value="Genomic_DNA"/>
</dbReference>
<sequence length="50" mass="5748">MDSVLAYYARFDSFHISIRILKIDHVALCRVATAVYLVLLCAGFIVLLWF</sequence>
<gene>
    <name evidence="2" type="ORF">Fsol_00068</name>
</gene>
<keyword evidence="1" id="KW-0812">Transmembrane</keyword>
<evidence type="ECO:0000313" key="2">
    <source>
        <dbReference type="EMBL" id="AWD32881.1"/>
    </source>
</evidence>
<feature type="transmembrane region" description="Helical" evidence="1">
    <location>
        <begin position="27"/>
        <end position="49"/>
    </location>
</feature>
<dbReference type="AlphaFoldDB" id="A0A2U8BRB5"/>
<keyword evidence="3" id="KW-1185">Reference proteome</keyword>